<dbReference type="InterPro" id="IPR016177">
    <property type="entry name" value="DNA-bd_dom_sf"/>
</dbReference>
<accession>A0A8I6Y9C8</accession>
<feature type="domain" description="AP2/ERF" evidence="6">
    <location>
        <begin position="52"/>
        <end position="117"/>
    </location>
</feature>
<dbReference type="Proteomes" id="UP000011116">
    <property type="component" value="Chromosome 6H"/>
</dbReference>
<dbReference type="Gramene" id="HORVU.MOREX.r2.6HG0467550.1">
    <property type="protein sequence ID" value="HORVU.MOREX.r2.6HG0467550.1.CDS.1"/>
    <property type="gene ID" value="HORVU.MOREX.r2.6HG0467550"/>
</dbReference>
<dbReference type="SMART" id="SM00380">
    <property type="entry name" value="AP2"/>
    <property type="match status" value="3"/>
</dbReference>
<dbReference type="GeneID" id="123404782"/>
<dbReference type="RefSeq" id="XP_044954663.1">
    <property type="nucleotide sequence ID" value="XM_045098728.1"/>
</dbReference>
<name>A0A8I6Y9C8_HORVV</name>
<keyword evidence="4" id="KW-0804">Transcription</keyword>
<evidence type="ECO:0000313" key="8">
    <source>
        <dbReference type="Proteomes" id="UP000011116"/>
    </source>
</evidence>
<keyword evidence="2" id="KW-0805">Transcription regulation</keyword>
<dbReference type="PANTHER" id="PTHR31677">
    <property type="entry name" value="AP2 DOMAIN CLASS TRANSCRIPTION FACTOR"/>
    <property type="match status" value="1"/>
</dbReference>
<dbReference type="GO" id="GO:0005634">
    <property type="term" value="C:nucleus"/>
    <property type="evidence" value="ECO:0007669"/>
    <property type="project" value="UniProtKB-SubCell"/>
</dbReference>
<dbReference type="SUPFAM" id="SSF54171">
    <property type="entry name" value="DNA-binding domain"/>
    <property type="match status" value="3"/>
</dbReference>
<gene>
    <name evidence="7" type="primary">LOC123404782</name>
</gene>
<protein>
    <recommendedName>
        <fullName evidence="6">AP2/ERF domain-containing protein</fullName>
    </recommendedName>
</protein>
<dbReference type="InterPro" id="IPR001471">
    <property type="entry name" value="AP2/ERF_dom"/>
</dbReference>
<dbReference type="PANTHER" id="PTHR31677:SF75">
    <property type="entry name" value="ETHYLENE-RESPONSIVE TRANSCRIPTION FACTOR ERF084"/>
    <property type="match status" value="1"/>
</dbReference>
<proteinExistence type="predicted"/>
<dbReference type="CDD" id="cd00018">
    <property type="entry name" value="AP2"/>
    <property type="match status" value="2"/>
</dbReference>
<dbReference type="InterPro" id="IPR036955">
    <property type="entry name" value="AP2/ERF_dom_sf"/>
</dbReference>
<dbReference type="EnsemblPlants" id="HORVU.MOREX.r3.6HG0564020.1">
    <property type="protein sequence ID" value="HORVU.MOREX.r3.6HG0564020.1.CDS1"/>
    <property type="gene ID" value="HORVU.MOREX.r3.6HG0564020"/>
</dbReference>
<dbReference type="Gene3D" id="3.30.730.10">
    <property type="entry name" value="AP2/ERF domain"/>
    <property type="match status" value="3"/>
</dbReference>
<dbReference type="Gramene" id="HORVU.MOREX.r3.6HG0564020.1">
    <property type="protein sequence ID" value="HORVU.MOREX.r3.6HG0564020.1.CDS1"/>
    <property type="gene ID" value="HORVU.MOREX.r3.6HG0564020"/>
</dbReference>
<dbReference type="KEGG" id="hvg:123404782"/>
<evidence type="ECO:0000256" key="5">
    <source>
        <dbReference type="ARBA" id="ARBA00023242"/>
    </source>
</evidence>
<sequence>MDAKADGDSVALLRHVSCVGEDVGAVQSCRGRDAVESTKERKAPLRPVARTVFRRVSKKPTGKCVARIRCPKVGARRYLGGFNTAEEAARAYIASAVKLPGAVGLKKSRAAGEVSFKGQAGGKAAAAAKSRSRASSMPAFHGVRIWDPAQRAKLFLGAFDAAEEADGAFDAEAVKLRGAMAKTNLKRQPTVRKKAATRTDAGTKFRGVHRKPSGKYAAQNRHAGGNSRCLGPFNTAEDAVRAYDAAAVKLHGVKAITNFNNTPMAAAVDDGEESPMDLNDVPEMRGVRAKTNLNKPPLVAGSADDGEESRMDLAHSNFPELPALGLFSGSITADAQLDDMFADLPPLDLQQVGELLKDMDFANMMA</sequence>
<reference evidence="8" key="1">
    <citation type="journal article" date="2012" name="Nature">
        <title>A physical, genetic and functional sequence assembly of the barley genome.</title>
        <authorList>
            <consortium name="The International Barley Genome Sequencing Consortium"/>
            <person name="Mayer K.F."/>
            <person name="Waugh R."/>
            <person name="Brown J.W."/>
            <person name="Schulman A."/>
            <person name="Langridge P."/>
            <person name="Platzer M."/>
            <person name="Fincher G.B."/>
            <person name="Muehlbauer G.J."/>
            <person name="Sato K."/>
            <person name="Close T.J."/>
            <person name="Wise R.P."/>
            <person name="Stein N."/>
        </authorList>
    </citation>
    <scope>NUCLEOTIDE SEQUENCE [LARGE SCALE GENOMIC DNA]</scope>
    <source>
        <strain evidence="8">cv. Morex</strain>
    </source>
</reference>
<keyword evidence="5" id="KW-0539">Nucleus</keyword>
<feature type="domain" description="AP2/ERF" evidence="6">
    <location>
        <begin position="204"/>
        <end position="260"/>
    </location>
</feature>
<dbReference type="GO" id="GO:0003700">
    <property type="term" value="F:DNA-binding transcription factor activity"/>
    <property type="evidence" value="ECO:0007669"/>
    <property type="project" value="InterPro"/>
</dbReference>
<keyword evidence="8" id="KW-1185">Reference proteome</keyword>
<dbReference type="PRINTS" id="PR00367">
    <property type="entry name" value="ETHRSPELEMNT"/>
</dbReference>
<dbReference type="GO" id="GO:0003677">
    <property type="term" value="F:DNA binding"/>
    <property type="evidence" value="ECO:0007669"/>
    <property type="project" value="UniProtKB-KW"/>
</dbReference>
<evidence type="ECO:0000256" key="4">
    <source>
        <dbReference type="ARBA" id="ARBA00023163"/>
    </source>
</evidence>
<evidence type="ECO:0000256" key="1">
    <source>
        <dbReference type="ARBA" id="ARBA00004123"/>
    </source>
</evidence>
<reference evidence="7" key="3">
    <citation type="submission" date="2022-01" db="UniProtKB">
        <authorList>
            <consortium name="EnsemblPlants"/>
        </authorList>
    </citation>
    <scope>IDENTIFICATION</scope>
    <source>
        <strain evidence="7">subsp. vulgare</strain>
    </source>
</reference>
<feature type="domain" description="AP2/ERF" evidence="6">
    <location>
        <begin position="115"/>
        <end position="186"/>
    </location>
</feature>
<keyword evidence="3" id="KW-0238">DNA-binding</keyword>
<dbReference type="OrthoDB" id="720715at2759"/>
<comment type="subcellular location">
    <subcellularLocation>
        <location evidence="1">Nucleus</location>
    </subcellularLocation>
</comment>
<evidence type="ECO:0000256" key="2">
    <source>
        <dbReference type="ARBA" id="ARBA00023015"/>
    </source>
</evidence>
<dbReference type="PROSITE" id="PS51032">
    <property type="entry name" value="AP2_ERF"/>
    <property type="match status" value="3"/>
</dbReference>
<evidence type="ECO:0000256" key="3">
    <source>
        <dbReference type="ARBA" id="ARBA00023125"/>
    </source>
</evidence>
<reference evidence="7" key="2">
    <citation type="submission" date="2020-10" db="EMBL/GenBank/DDBJ databases">
        <authorList>
            <person name="Scholz U."/>
            <person name="Mascher M."/>
            <person name="Fiebig A."/>
        </authorList>
    </citation>
    <scope>NUCLEOTIDE SEQUENCE [LARGE SCALE GENOMIC DNA]</scope>
    <source>
        <strain evidence="7">cv. Morex</strain>
    </source>
</reference>
<evidence type="ECO:0000313" key="7">
    <source>
        <dbReference type="EnsemblPlants" id="HORVU.MOREX.r3.6HG0564020.1.CDS1"/>
    </source>
</evidence>
<evidence type="ECO:0000259" key="6">
    <source>
        <dbReference type="PROSITE" id="PS51032"/>
    </source>
</evidence>
<dbReference type="AlphaFoldDB" id="A0A8I6Y9C8"/>
<organism evidence="7 8">
    <name type="scientific">Hordeum vulgare subsp. vulgare</name>
    <name type="common">Domesticated barley</name>
    <dbReference type="NCBI Taxonomy" id="112509"/>
    <lineage>
        <taxon>Eukaryota</taxon>
        <taxon>Viridiplantae</taxon>
        <taxon>Streptophyta</taxon>
        <taxon>Embryophyta</taxon>
        <taxon>Tracheophyta</taxon>
        <taxon>Spermatophyta</taxon>
        <taxon>Magnoliopsida</taxon>
        <taxon>Liliopsida</taxon>
        <taxon>Poales</taxon>
        <taxon>Poaceae</taxon>
        <taxon>BOP clade</taxon>
        <taxon>Pooideae</taxon>
        <taxon>Triticodae</taxon>
        <taxon>Triticeae</taxon>
        <taxon>Hordeinae</taxon>
        <taxon>Hordeum</taxon>
    </lineage>
</organism>